<dbReference type="RefSeq" id="WP_259864218.1">
    <property type="nucleotide sequence ID" value="NZ_BAAAST010000130.1"/>
</dbReference>
<evidence type="ECO:0000313" key="3">
    <source>
        <dbReference type="Proteomes" id="UP001059617"/>
    </source>
</evidence>
<proteinExistence type="predicted"/>
<dbReference type="Pfam" id="PF16466">
    <property type="entry name" value="DUF5047"/>
    <property type="match status" value="1"/>
</dbReference>
<name>A0ABY5W773_9ACTN</name>
<sequence>MWTVSSRFAAALSQSHQVISRVDAWRGGTLLGTIDTSEGSVNVTARNRVRRTAELVVPANLYPTEPADLLSPYGTYLQAWRGIDYGDTQELVPIFYGRVDAIDDSDQFDAQIEVRCSDRMADVNDARFETPRAAPTGTTIVSAITTLLLEACPDASVNVAAGVDQTSTVPSGLMWDIDRGKAVDDLATSIGAEVFAVPNGSGFHIRRVPTLYDAPQWTANEGTYGTLVTAGRSVSRDGVYNVVVTIVERANGDLPLRFVAEDANPASPTFVGGLFGRVPRFLRNPLVTNAAQAEAAGYALLARSVGATRTRNITCVPNPAAEAGDVITAVVAGAAETHIADTFTLPLHPDGGAMTVGTRSTKPDAGDL</sequence>
<keyword evidence="3" id="KW-1185">Reference proteome</keyword>
<dbReference type="EMBL" id="CP073720">
    <property type="protein sequence ID" value="UWP85870.1"/>
    <property type="molecule type" value="Genomic_DNA"/>
</dbReference>
<reference evidence="2" key="1">
    <citation type="submission" date="2021-04" db="EMBL/GenBank/DDBJ databases">
        <authorList>
            <person name="Hartkoorn R.C."/>
            <person name="Beaudoing E."/>
            <person name="Hot D."/>
        </authorList>
    </citation>
    <scope>NUCLEOTIDE SEQUENCE</scope>
    <source>
        <strain evidence="2">NRRL B-16292</strain>
    </source>
</reference>
<evidence type="ECO:0000259" key="1">
    <source>
        <dbReference type="Pfam" id="PF16466"/>
    </source>
</evidence>
<evidence type="ECO:0000313" key="2">
    <source>
        <dbReference type="EMBL" id="UWP85870.1"/>
    </source>
</evidence>
<feature type="domain" description="DUF5047" evidence="1">
    <location>
        <begin position="39"/>
        <end position="157"/>
    </location>
</feature>
<gene>
    <name evidence="2" type="ORF">Dfulv_17125</name>
</gene>
<accession>A0ABY5W773</accession>
<organism evidence="2 3">
    <name type="scientific">Dactylosporangium fulvum</name>
    <dbReference type="NCBI Taxonomy" id="53359"/>
    <lineage>
        <taxon>Bacteria</taxon>
        <taxon>Bacillati</taxon>
        <taxon>Actinomycetota</taxon>
        <taxon>Actinomycetes</taxon>
        <taxon>Micromonosporales</taxon>
        <taxon>Micromonosporaceae</taxon>
        <taxon>Dactylosporangium</taxon>
    </lineage>
</organism>
<dbReference type="Proteomes" id="UP001059617">
    <property type="component" value="Chromosome"/>
</dbReference>
<dbReference type="InterPro" id="IPR032490">
    <property type="entry name" value="DUF5047"/>
</dbReference>
<reference evidence="2" key="2">
    <citation type="submission" date="2022-09" db="EMBL/GenBank/DDBJ databases">
        <title>Biosynthetic gene clusters of Dactylosporangioum fulvum.</title>
        <authorList>
            <person name="Caradec T."/>
        </authorList>
    </citation>
    <scope>NUCLEOTIDE SEQUENCE</scope>
    <source>
        <strain evidence="2">NRRL B-16292</strain>
    </source>
</reference>
<protein>
    <submittedName>
        <fullName evidence="2">DUF5047 domain-containing protein</fullName>
    </submittedName>
</protein>